<name>A0ACB9RR10_9MYRT</name>
<evidence type="ECO:0000313" key="1">
    <source>
        <dbReference type="EMBL" id="KAI4381448.1"/>
    </source>
</evidence>
<gene>
    <name evidence="1" type="ORF">MLD38_007518</name>
</gene>
<dbReference type="EMBL" id="CM042882">
    <property type="protein sequence ID" value="KAI4381448.1"/>
    <property type="molecule type" value="Genomic_DNA"/>
</dbReference>
<accession>A0ACB9RR10</accession>
<reference evidence="2" key="1">
    <citation type="journal article" date="2023" name="Front. Plant Sci.">
        <title>Chromosomal-level genome assembly of Melastoma candidum provides insights into trichome evolution.</title>
        <authorList>
            <person name="Zhong Y."/>
            <person name="Wu W."/>
            <person name="Sun C."/>
            <person name="Zou P."/>
            <person name="Liu Y."/>
            <person name="Dai S."/>
            <person name="Zhou R."/>
        </authorList>
    </citation>
    <scope>NUCLEOTIDE SEQUENCE [LARGE SCALE GENOMIC DNA]</scope>
</reference>
<dbReference type="Proteomes" id="UP001057402">
    <property type="component" value="Chromosome 3"/>
</dbReference>
<organism evidence="1 2">
    <name type="scientific">Melastoma candidum</name>
    <dbReference type="NCBI Taxonomy" id="119954"/>
    <lineage>
        <taxon>Eukaryota</taxon>
        <taxon>Viridiplantae</taxon>
        <taxon>Streptophyta</taxon>
        <taxon>Embryophyta</taxon>
        <taxon>Tracheophyta</taxon>
        <taxon>Spermatophyta</taxon>
        <taxon>Magnoliopsida</taxon>
        <taxon>eudicotyledons</taxon>
        <taxon>Gunneridae</taxon>
        <taxon>Pentapetalae</taxon>
        <taxon>rosids</taxon>
        <taxon>malvids</taxon>
        <taxon>Myrtales</taxon>
        <taxon>Melastomataceae</taxon>
        <taxon>Melastomatoideae</taxon>
        <taxon>Melastomateae</taxon>
        <taxon>Melastoma</taxon>
    </lineage>
</organism>
<comment type="caution">
    <text evidence="1">The sequence shown here is derived from an EMBL/GenBank/DDBJ whole genome shotgun (WGS) entry which is preliminary data.</text>
</comment>
<protein>
    <submittedName>
        <fullName evidence="1">Uncharacterized protein</fullName>
    </submittedName>
</protein>
<keyword evidence="2" id="KW-1185">Reference proteome</keyword>
<evidence type="ECO:0000313" key="2">
    <source>
        <dbReference type="Proteomes" id="UP001057402"/>
    </source>
</evidence>
<proteinExistence type="predicted"/>
<sequence length="323" mass="35335">MYKERVPCNNGGRVSKIEAQDNLALAWLKKRSIKPFDNRGSSRYLMLEGFFQFLLSLQLVRAEDNPLDLNNFPEESTSKDGKHAGEGSSFSGATGGREEDTGSKEGKEERGKVYECRFCSLKFTKSQALGGHMNRHRQERETESLNRARQLLFGNDPPPHHHPHHHLGTYHPGSHVNDPILAFRSPSSSLYTSPLPPTPGRLFPGSSSSSASPSPLLQPNIYHPPPPPRHLVPYPSGSQGQINRSNQYSGLHFTTTSGYSSGFATGSSDSSTNYTCIGAPVGEVMGSWGSSANHREGLSWGRGSIEPPHQNPSAMINPFQDGI</sequence>